<evidence type="ECO:0000313" key="2">
    <source>
        <dbReference type="EMBL" id="KAF2086726.1"/>
    </source>
</evidence>
<dbReference type="AlphaFoldDB" id="A0A9P4HUJ6"/>
<sequence>PSHLHHYVHDILAVLPPRPVIQIRGHHTETVRRDNKTEKNNVTDFDIMLNLQAYLGPPHSSWRTVSLVTPSANAYRGRFRKSRAPGYKQDVEVGDDDAAAALSLGEWCQQFCAAPARLKVFRLSRSVSGIDEQALRSRIETLIRGTHYRGHVDIFFPLEDRAVDIYSNHAVNRWRNTSWIRWLFYLSFLWILAWPLLFFLTKRWAVVEVDWAFSRPSGDGTAKTYATVSEAEWFEKHRGILRNLVLEGHRGDVSGVDAATPRVARSGARQQQGFRSGNDRVDGMVGFLRAGAAAVSAVRTGFQGDLEGWGGDC</sequence>
<accession>A0A9P4HUJ6</accession>
<feature type="transmembrane region" description="Helical" evidence="1">
    <location>
        <begin position="182"/>
        <end position="200"/>
    </location>
</feature>
<gene>
    <name evidence="2" type="ORF">K490DRAFT_16604</name>
</gene>
<feature type="non-terminal residue" evidence="2">
    <location>
        <position position="313"/>
    </location>
</feature>
<dbReference type="EMBL" id="ML978723">
    <property type="protein sequence ID" value="KAF2086726.1"/>
    <property type="molecule type" value="Genomic_DNA"/>
</dbReference>
<comment type="caution">
    <text evidence="2">The sequence shown here is derived from an EMBL/GenBank/DDBJ whole genome shotgun (WGS) entry which is preliminary data.</text>
</comment>
<evidence type="ECO:0000256" key="1">
    <source>
        <dbReference type="SAM" id="Phobius"/>
    </source>
</evidence>
<keyword evidence="1" id="KW-0812">Transmembrane</keyword>
<name>A0A9P4HUJ6_9PEZI</name>
<keyword evidence="1" id="KW-0472">Membrane</keyword>
<reference evidence="2" key="1">
    <citation type="journal article" date="2020" name="Stud. Mycol.">
        <title>101 Dothideomycetes genomes: a test case for predicting lifestyles and emergence of pathogens.</title>
        <authorList>
            <person name="Haridas S."/>
            <person name="Albert R."/>
            <person name="Binder M."/>
            <person name="Bloem J."/>
            <person name="Labutti K."/>
            <person name="Salamov A."/>
            <person name="Andreopoulos B."/>
            <person name="Baker S."/>
            <person name="Barry K."/>
            <person name="Bills G."/>
            <person name="Bluhm B."/>
            <person name="Cannon C."/>
            <person name="Castanera R."/>
            <person name="Culley D."/>
            <person name="Daum C."/>
            <person name="Ezra D."/>
            <person name="Gonzalez J."/>
            <person name="Henrissat B."/>
            <person name="Kuo A."/>
            <person name="Liang C."/>
            <person name="Lipzen A."/>
            <person name="Lutzoni F."/>
            <person name="Magnuson J."/>
            <person name="Mondo S."/>
            <person name="Nolan M."/>
            <person name="Ohm R."/>
            <person name="Pangilinan J."/>
            <person name="Park H.-J."/>
            <person name="Ramirez L."/>
            <person name="Alfaro M."/>
            <person name="Sun H."/>
            <person name="Tritt A."/>
            <person name="Yoshinaga Y."/>
            <person name="Zwiers L.-H."/>
            <person name="Turgeon B."/>
            <person name="Goodwin S."/>
            <person name="Spatafora J."/>
            <person name="Crous P."/>
            <person name="Grigoriev I."/>
        </authorList>
    </citation>
    <scope>NUCLEOTIDE SEQUENCE</scope>
    <source>
        <strain evidence="2">CBS 121410</strain>
    </source>
</reference>
<evidence type="ECO:0000313" key="3">
    <source>
        <dbReference type="Proteomes" id="UP000799776"/>
    </source>
</evidence>
<organism evidence="2 3">
    <name type="scientific">Saccharata proteae CBS 121410</name>
    <dbReference type="NCBI Taxonomy" id="1314787"/>
    <lineage>
        <taxon>Eukaryota</taxon>
        <taxon>Fungi</taxon>
        <taxon>Dikarya</taxon>
        <taxon>Ascomycota</taxon>
        <taxon>Pezizomycotina</taxon>
        <taxon>Dothideomycetes</taxon>
        <taxon>Dothideomycetes incertae sedis</taxon>
        <taxon>Botryosphaeriales</taxon>
        <taxon>Saccharataceae</taxon>
        <taxon>Saccharata</taxon>
    </lineage>
</organism>
<keyword evidence="1" id="KW-1133">Transmembrane helix</keyword>
<dbReference type="PANTHER" id="PTHR37848">
    <property type="entry name" value="EXPRESSED PROTEIN"/>
    <property type="match status" value="1"/>
</dbReference>
<dbReference type="Proteomes" id="UP000799776">
    <property type="component" value="Unassembled WGS sequence"/>
</dbReference>
<protein>
    <submittedName>
        <fullName evidence="2">Uncharacterized protein</fullName>
    </submittedName>
</protein>
<keyword evidence="3" id="KW-1185">Reference proteome</keyword>
<dbReference type="OrthoDB" id="203796at2759"/>
<dbReference type="PANTHER" id="PTHR37848:SF1">
    <property type="entry name" value="SUN DOMAIN-CONTAINING PROTEIN"/>
    <property type="match status" value="1"/>
</dbReference>
<proteinExistence type="predicted"/>
<feature type="non-terminal residue" evidence="2">
    <location>
        <position position="1"/>
    </location>
</feature>